<protein>
    <submittedName>
        <fullName evidence="1">Uncharacterized protein</fullName>
    </submittedName>
</protein>
<evidence type="ECO:0000313" key="2">
    <source>
        <dbReference type="Proteomes" id="UP000184330"/>
    </source>
</evidence>
<dbReference type="STRING" id="576137.A0A1L7X0H6"/>
<dbReference type="EMBL" id="FJOG01000012">
    <property type="protein sequence ID" value="CZR58513.1"/>
    <property type="molecule type" value="Genomic_DNA"/>
</dbReference>
<proteinExistence type="predicted"/>
<dbReference type="GO" id="GO:0001228">
    <property type="term" value="F:DNA-binding transcription activator activity, RNA polymerase II-specific"/>
    <property type="evidence" value="ECO:0007669"/>
    <property type="project" value="TreeGrafter"/>
</dbReference>
<name>A0A1L7X0H6_9HELO</name>
<dbReference type="InterPro" id="IPR053157">
    <property type="entry name" value="Sterol_Uptake_Regulator"/>
</dbReference>
<organism evidence="1 2">
    <name type="scientific">Phialocephala subalpina</name>
    <dbReference type="NCBI Taxonomy" id="576137"/>
    <lineage>
        <taxon>Eukaryota</taxon>
        <taxon>Fungi</taxon>
        <taxon>Dikarya</taxon>
        <taxon>Ascomycota</taxon>
        <taxon>Pezizomycotina</taxon>
        <taxon>Leotiomycetes</taxon>
        <taxon>Helotiales</taxon>
        <taxon>Mollisiaceae</taxon>
        <taxon>Phialocephala</taxon>
        <taxon>Phialocephala fortinii species complex</taxon>
    </lineage>
</organism>
<keyword evidence="2" id="KW-1185">Reference proteome</keyword>
<dbReference type="Proteomes" id="UP000184330">
    <property type="component" value="Unassembled WGS sequence"/>
</dbReference>
<dbReference type="OrthoDB" id="3545515at2759"/>
<evidence type="ECO:0000313" key="1">
    <source>
        <dbReference type="EMBL" id="CZR58513.1"/>
    </source>
</evidence>
<accession>A0A1L7X0H6</accession>
<dbReference type="AlphaFoldDB" id="A0A1L7X0H6"/>
<gene>
    <name evidence="1" type="ORF">PAC_08405</name>
</gene>
<reference evidence="1 2" key="1">
    <citation type="submission" date="2016-03" db="EMBL/GenBank/DDBJ databases">
        <authorList>
            <person name="Ploux O."/>
        </authorList>
    </citation>
    <scope>NUCLEOTIDE SEQUENCE [LARGE SCALE GENOMIC DNA]</scope>
    <source>
        <strain evidence="1 2">UAMH 11012</strain>
    </source>
</reference>
<dbReference type="PANTHER" id="PTHR47784:SF5">
    <property type="entry name" value="STEROL UPTAKE CONTROL PROTEIN 2"/>
    <property type="match status" value="1"/>
</dbReference>
<dbReference type="PANTHER" id="PTHR47784">
    <property type="entry name" value="STEROL UPTAKE CONTROL PROTEIN 2"/>
    <property type="match status" value="1"/>
</dbReference>
<sequence>METLERARRQHTKSRKGYIQCKKRHERCDEFPPQWQVSFPIIFHFVDVLFSRNCWNEAQRGSTCKYPESVRPKGSAEPDVHQIISAREAKTSSTKLEDTSLAQRISPYELSSTDLRLMQHLLFVSGKLEASGTSKMAVWTAQIPNFVSMSKSHDMVKHSILALSAAHLGWIIRSRDLGHISLLHQTAAFRELQKAIDEFSPENCDAVLASSLILQWQASNCMHLFNFERRLLDVDADHLKDAGADESNPMGPNKVDYTRSNFCIESLKKAEDFMTQTEELANLHKGLLSFTENLRNFPPGPKASQQYRTVYPKRVWLFWMPISFTNMDKGDINTLLSFAYFNATMLAVKPFFPLAKNVVFRETQASAAKSILWFLKTKLSSEDGKRGPEKVRLRQAVMLAEYAVMIAGNCDFQEGKDLSVSLR</sequence>